<dbReference type="GO" id="GO:0006808">
    <property type="term" value="P:regulation of nitrogen utilization"/>
    <property type="evidence" value="ECO:0007669"/>
    <property type="project" value="InterPro"/>
</dbReference>
<sequence length="113" mass="12215">MKLLVFVLNQPEKLEEILAGFVELDITGATVLDSVGMGQFLASESALFAGFRSVIRGTNESNKTITTVIQDDAIIDQVIPLIEEVCGPLDEPGTGILFTLPIDQIFGMRSDSE</sequence>
<protein>
    <submittedName>
        <fullName evidence="1">P-II family nitrogen regulator</fullName>
    </submittedName>
</protein>
<dbReference type="SMART" id="SM00938">
    <property type="entry name" value="P-II"/>
    <property type="match status" value="1"/>
</dbReference>
<name>A0A7Y2EF71_UNCEI</name>
<comment type="caution">
    <text evidence="1">The sequence shown here is derived from an EMBL/GenBank/DDBJ whole genome shotgun (WGS) entry which is preliminary data.</text>
</comment>
<evidence type="ECO:0000313" key="1">
    <source>
        <dbReference type="EMBL" id="NNF06958.1"/>
    </source>
</evidence>
<reference evidence="1 2" key="1">
    <citation type="submission" date="2020-03" db="EMBL/GenBank/DDBJ databases">
        <title>Metabolic flexibility allows generalist bacteria to become dominant in a frequently disturbed ecosystem.</title>
        <authorList>
            <person name="Chen Y.-J."/>
            <person name="Leung P.M."/>
            <person name="Bay S.K."/>
            <person name="Hugenholtz P."/>
            <person name="Kessler A.J."/>
            <person name="Shelley G."/>
            <person name="Waite D.W."/>
            <person name="Cook P.L."/>
            <person name="Greening C."/>
        </authorList>
    </citation>
    <scope>NUCLEOTIDE SEQUENCE [LARGE SCALE GENOMIC DNA]</scope>
    <source>
        <strain evidence="1">SS_bin_28</strain>
    </source>
</reference>
<proteinExistence type="predicted"/>
<dbReference type="InterPro" id="IPR015867">
    <property type="entry name" value="N-reg_PII/ATP_PRibTrfase_C"/>
</dbReference>
<dbReference type="AlphaFoldDB" id="A0A7Y2EF71"/>
<dbReference type="GO" id="GO:0030234">
    <property type="term" value="F:enzyme regulator activity"/>
    <property type="evidence" value="ECO:0007669"/>
    <property type="project" value="InterPro"/>
</dbReference>
<dbReference type="PROSITE" id="PS51343">
    <property type="entry name" value="PII_GLNB_DOM"/>
    <property type="match status" value="1"/>
</dbReference>
<dbReference type="InterPro" id="IPR011322">
    <property type="entry name" value="N-reg_PII-like_a/b"/>
</dbReference>
<dbReference type="Proteomes" id="UP000547674">
    <property type="component" value="Unassembled WGS sequence"/>
</dbReference>
<dbReference type="PRINTS" id="PR00340">
    <property type="entry name" value="PIIGLNB"/>
</dbReference>
<gene>
    <name evidence="1" type="ORF">HKN21_09375</name>
</gene>
<accession>A0A7Y2EF71</accession>
<dbReference type="EMBL" id="JABDJR010000371">
    <property type="protein sequence ID" value="NNF06958.1"/>
    <property type="molecule type" value="Genomic_DNA"/>
</dbReference>
<dbReference type="InterPro" id="IPR002187">
    <property type="entry name" value="N-reg_PII"/>
</dbReference>
<dbReference type="Gene3D" id="3.30.70.120">
    <property type="match status" value="1"/>
</dbReference>
<evidence type="ECO:0000313" key="2">
    <source>
        <dbReference type="Proteomes" id="UP000547674"/>
    </source>
</evidence>
<dbReference type="SUPFAM" id="SSF54913">
    <property type="entry name" value="GlnB-like"/>
    <property type="match status" value="1"/>
</dbReference>
<dbReference type="Pfam" id="PF00543">
    <property type="entry name" value="P-II"/>
    <property type="match status" value="1"/>
</dbReference>
<organism evidence="1 2">
    <name type="scientific">Eiseniibacteriota bacterium</name>
    <dbReference type="NCBI Taxonomy" id="2212470"/>
    <lineage>
        <taxon>Bacteria</taxon>
        <taxon>Candidatus Eiseniibacteriota</taxon>
    </lineage>
</organism>